<dbReference type="Pfam" id="PF07683">
    <property type="entry name" value="CobW_C"/>
    <property type="match status" value="1"/>
</dbReference>
<proteinExistence type="predicted"/>
<protein>
    <submittedName>
        <fullName evidence="2">GTP-binding protein</fullName>
    </submittedName>
</protein>
<accession>A0ABU1FMW0</accession>
<sequence length="339" mass="36166">MPHFDPSSFVARSAGLTLVLGAETAARETYAEQLAAATGARLARVIAGHASAASEVADLVAALEGTQPAARAVVPVPGDVDVTHVIGAASDAGDATVVTVVDATSIISRLGRQTYLDRVAPDGPELVAEAAITVQHLEFAELVLVVDHERVPTGRLTRLTALLSHLNPTARIVLRGSTVVVPATRRGRTPYGDRPGWVRALNDEHDPVFTDPDVRTFRYEQPRPFHTGRLMHLLEGDLSGHRYGTLVRSAGFCRFATRPGRAALWEQVGSMITFDPLAADEASPELASTGQDLVFTGIRLHIAGLTAALDACVLSDRELLEGPGAWVRIPDPLPRWVEA</sequence>
<dbReference type="PANTHER" id="PTHR43603">
    <property type="entry name" value="COBW DOMAIN-CONTAINING PROTEIN DDB_G0274527"/>
    <property type="match status" value="1"/>
</dbReference>
<evidence type="ECO:0000313" key="2">
    <source>
        <dbReference type="EMBL" id="MDR5692726.1"/>
    </source>
</evidence>
<dbReference type="RefSeq" id="WP_310521107.1">
    <property type="nucleotide sequence ID" value="NZ_BAABBS010000001.1"/>
</dbReference>
<reference evidence="3" key="1">
    <citation type="submission" date="2023-07" db="EMBL/GenBank/DDBJ databases">
        <title>Description of three actinobacteria isolated from air of manufacturing shop in a pharmaceutical factory.</title>
        <authorList>
            <person name="Zhang D.-F."/>
        </authorList>
    </citation>
    <scope>NUCLEOTIDE SEQUENCE [LARGE SCALE GENOMIC DNA]</scope>
    <source>
        <strain evidence="3">CCTCC AB 2011122</strain>
    </source>
</reference>
<evidence type="ECO:0000313" key="3">
    <source>
        <dbReference type="Proteomes" id="UP001260072"/>
    </source>
</evidence>
<dbReference type="Proteomes" id="UP001260072">
    <property type="component" value="Unassembled WGS sequence"/>
</dbReference>
<dbReference type="SUPFAM" id="SSF90002">
    <property type="entry name" value="Hypothetical protein YjiA, C-terminal domain"/>
    <property type="match status" value="1"/>
</dbReference>
<dbReference type="InterPro" id="IPR011629">
    <property type="entry name" value="CobW-like_C"/>
</dbReference>
<dbReference type="SMART" id="SM00833">
    <property type="entry name" value="CobW_C"/>
    <property type="match status" value="1"/>
</dbReference>
<keyword evidence="3" id="KW-1185">Reference proteome</keyword>
<dbReference type="InterPro" id="IPR051927">
    <property type="entry name" value="Zn_Chap_cDPG_Synth"/>
</dbReference>
<organism evidence="2 3">
    <name type="scientific">Agromyces indicus</name>
    <dbReference type="NCBI Taxonomy" id="758919"/>
    <lineage>
        <taxon>Bacteria</taxon>
        <taxon>Bacillati</taxon>
        <taxon>Actinomycetota</taxon>
        <taxon>Actinomycetes</taxon>
        <taxon>Micrococcales</taxon>
        <taxon>Microbacteriaceae</taxon>
        <taxon>Agromyces</taxon>
    </lineage>
</organism>
<dbReference type="PANTHER" id="PTHR43603:SF1">
    <property type="entry name" value="ZINC-REGULATED GTPASE METALLOPROTEIN ACTIVATOR 1"/>
    <property type="match status" value="1"/>
</dbReference>
<comment type="caution">
    <text evidence="2">The sequence shown here is derived from an EMBL/GenBank/DDBJ whole genome shotgun (WGS) entry which is preliminary data.</text>
</comment>
<name>A0ABU1FMW0_9MICO</name>
<gene>
    <name evidence="2" type="ORF">RH861_11715</name>
</gene>
<dbReference type="EMBL" id="JAVKGS010000003">
    <property type="protein sequence ID" value="MDR5692726.1"/>
    <property type="molecule type" value="Genomic_DNA"/>
</dbReference>
<feature type="domain" description="CobW C-terminal" evidence="1">
    <location>
        <begin position="214"/>
        <end position="313"/>
    </location>
</feature>
<evidence type="ECO:0000259" key="1">
    <source>
        <dbReference type="SMART" id="SM00833"/>
    </source>
</evidence>